<name>A0A7R9CQB6_TIMCR</name>
<protein>
    <submittedName>
        <fullName evidence="2">Uncharacterized protein</fullName>
    </submittedName>
</protein>
<feature type="region of interest" description="Disordered" evidence="1">
    <location>
        <begin position="125"/>
        <end position="151"/>
    </location>
</feature>
<dbReference type="AlphaFoldDB" id="A0A7R9CQB6"/>
<dbReference type="EMBL" id="OC318095">
    <property type="protein sequence ID" value="CAD7400524.1"/>
    <property type="molecule type" value="Genomic_DNA"/>
</dbReference>
<sequence>MESKGVKNRGRPLSDDTNFHYAPCPAQRRVRHSAVIRNSHWCPWMTSHATNHAVYGAHLNPVWHLAVHGVNCVHEAKHACSDLPTFLRLADITANVQYKLQHWQLDIFIFKMSASLKRKGKNAIMPKPFPFSQKKKLQFESHSLRQEQKAP</sequence>
<gene>
    <name evidence="2" type="ORF">TCEB3V08_LOCUS5566</name>
</gene>
<evidence type="ECO:0000256" key="1">
    <source>
        <dbReference type="SAM" id="MobiDB-lite"/>
    </source>
</evidence>
<reference evidence="2" key="1">
    <citation type="submission" date="2020-11" db="EMBL/GenBank/DDBJ databases">
        <authorList>
            <person name="Tran Van P."/>
        </authorList>
    </citation>
    <scope>NUCLEOTIDE SEQUENCE</scope>
</reference>
<evidence type="ECO:0000313" key="2">
    <source>
        <dbReference type="EMBL" id="CAD7400524.1"/>
    </source>
</evidence>
<proteinExistence type="predicted"/>
<organism evidence="2">
    <name type="scientific">Timema cristinae</name>
    <name type="common">Walking stick</name>
    <dbReference type="NCBI Taxonomy" id="61476"/>
    <lineage>
        <taxon>Eukaryota</taxon>
        <taxon>Metazoa</taxon>
        <taxon>Ecdysozoa</taxon>
        <taxon>Arthropoda</taxon>
        <taxon>Hexapoda</taxon>
        <taxon>Insecta</taxon>
        <taxon>Pterygota</taxon>
        <taxon>Neoptera</taxon>
        <taxon>Polyneoptera</taxon>
        <taxon>Phasmatodea</taxon>
        <taxon>Timematodea</taxon>
        <taxon>Timematoidea</taxon>
        <taxon>Timematidae</taxon>
        <taxon>Timema</taxon>
    </lineage>
</organism>
<accession>A0A7R9CQB6</accession>
<feature type="compositionally biased region" description="Basic and acidic residues" evidence="1">
    <location>
        <begin position="137"/>
        <end position="151"/>
    </location>
</feature>